<dbReference type="Pfam" id="PF02657">
    <property type="entry name" value="SufE"/>
    <property type="match status" value="1"/>
</dbReference>
<proteinExistence type="predicted"/>
<gene>
    <name evidence="2" type="primary">sufE</name>
    <name evidence="2" type="ORF">F4W18_11165</name>
</gene>
<evidence type="ECO:0000313" key="3">
    <source>
        <dbReference type="Proteomes" id="UP000322521"/>
    </source>
</evidence>
<organism evidence="2 3">
    <name type="scientific">Vibrio gigantis</name>
    <dbReference type="NCBI Taxonomy" id="296199"/>
    <lineage>
        <taxon>Bacteria</taxon>
        <taxon>Pseudomonadati</taxon>
        <taxon>Pseudomonadota</taxon>
        <taxon>Gammaproteobacteria</taxon>
        <taxon>Vibrionales</taxon>
        <taxon>Vibrionaceae</taxon>
        <taxon>Vibrio</taxon>
    </lineage>
</organism>
<dbReference type="EMBL" id="VXJS01000005">
    <property type="protein sequence ID" value="KAA8677270.1"/>
    <property type="molecule type" value="Genomic_DNA"/>
</dbReference>
<reference evidence="2 3" key="1">
    <citation type="submission" date="2019-09" db="EMBL/GenBank/DDBJ databases">
        <title>Draft genome sequence of various Type strains from the CCUG.</title>
        <authorList>
            <person name="Pineiro-Iglesias B."/>
            <person name="Tunovic T."/>
            <person name="Unosson C."/>
            <person name="Inganas E."/>
            <person name="Ohlen M."/>
            <person name="Cardew S."/>
            <person name="Jensie-Markopoulos S."/>
            <person name="Salva-Serra F."/>
            <person name="Jaen-Luchoro D."/>
            <person name="Karlsson R."/>
            <person name="Svensson-Stadler L."/>
            <person name="Chun J."/>
            <person name="Moore E."/>
        </authorList>
    </citation>
    <scope>NUCLEOTIDE SEQUENCE [LARGE SCALE GENOMIC DNA]</scope>
    <source>
        <strain evidence="2 3">CCUG 56969T</strain>
    </source>
</reference>
<dbReference type="Proteomes" id="UP000322521">
    <property type="component" value="Unassembled WGS sequence"/>
</dbReference>
<dbReference type="AlphaFoldDB" id="A0A5M9NZC2"/>
<evidence type="ECO:0000313" key="2">
    <source>
        <dbReference type="EMBL" id="KAA8677270.1"/>
    </source>
</evidence>
<dbReference type="Gene3D" id="3.90.1010.10">
    <property type="match status" value="1"/>
</dbReference>
<dbReference type="PANTHER" id="PTHR43597:SF3">
    <property type="entry name" value="CYSTEINE DESULFURATION PROTEIN SUFE"/>
    <property type="match status" value="1"/>
</dbReference>
<comment type="caution">
    <text evidence="2">The sequence shown here is derived from an EMBL/GenBank/DDBJ whole genome shotgun (WGS) entry which is preliminary data.</text>
</comment>
<evidence type="ECO:0000259" key="1">
    <source>
        <dbReference type="Pfam" id="PF02657"/>
    </source>
</evidence>
<dbReference type="InterPro" id="IPR003808">
    <property type="entry name" value="Fe-S_metab-assoc_dom"/>
</dbReference>
<dbReference type="NCBIfam" id="NF006792">
    <property type="entry name" value="PRK09296.1"/>
    <property type="match status" value="1"/>
</dbReference>
<dbReference type="RefSeq" id="WP_086713583.1">
    <property type="nucleotide sequence ID" value="NZ_AP025492.1"/>
</dbReference>
<sequence>MAPDKLKRNFDRCANWEERYMYLIELGERLPAFPTTKLDDEYLIAGCQSNVWLDLAIDQEGQMSIQATSDSSLVKGLLALVLIAYNEQNVSDVLSFDIKTWFTQLDLQSQLSPSRSQGLEAIVKHILNQAQTVQSQYES</sequence>
<accession>A0A5M9NZC2</accession>
<dbReference type="OrthoDB" id="9799320at2"/>
<keyword evidence="3" id="KW-1185">Reference proteome</keyword>
<dbReference type="SUPFAM" id="SSF82649">
    <property type="entry name" value="SufE/NifU"/>
    <property type="match status" value="1"/>
</dbReference>
<dbReference type="PANTHER" id="PTHR43597">
    <property type="entry name" value="SULFUR ACCEPTOR PROTEIN CSDE"/>
    <property type="match status" value="1"/>
</dbReference>
<protein>
    <submittedName>
        <fullName evidence="2">Cysteine desulfuration protein SufE</fullName>
    </submittedName>
</protein>
<name>A0A5M9NZC2_9VIBR</name>
<feature type="domain" description="Fe-S metabolism associated" evidence="1">
    <location>
        <begin position="8"/>
        <end position="127"/>
    </location>
</feature>